<evidence type="ECO:0000313" key="14">
    <source>
        <dbReference type="EMBL" id="GAA6144469.1"/>
    </source>
</evidence>
<comment type="similarity">
    <text evidence="2">Belongs to the HPPK family.</text>
</comment>
<evidence type="ECO:0000256" key="9">
    <source>
        <dbReference type="ARBA" id="ARBA00022909"/>
    </source>
</evidence>
<keyword evidence="9" id="KW-0289">Folate biosynthesis</keyword>
<proteinExistence type="inferred from homology"/>
<comment type="pathway">
    <text evidence="1">Cofactor biosynthesis; tetrahydrofolate biosynthesis; 2-amino-4-hydroxy-6-hydroxymethyl-7,8-dihydropteridine diphosphate from 7,8-dihydroneopterin triphosphate: step 4/4.</text>
</comment>
<dbReference type="Gene3D" id="3.30.70.560">
    <property type="entry name" value="7,8-Dihydro-6-hydroxymethylpterin-pyrophosphokinase HPPK"/>
    <property type="match status" value="1"/>
</dbReference>
<dbReference type="SUPFAM" id="SSF55083">
    <property type="entry name" value="6-hydroxymethyl-7,8-dihydropterin pyrophosphokinase, HPPK"/>
    <property type="match status" value="1"/>
</dbReference>
<dbReference type="PROSITE" id="PS00794">
    <property type="entry name" value="HPPK"/>
    <property type="match status" value="1"/>
</dbReference>
<dbReference type="Proteomes" id="UP001481413">
    <property type="component" value="Unassembled WGS sequence"/>
</dbReference>
<evidence type="ECO:0000256" key="6">
    <source>
        <dbReference type="ARBA" id="ARBA00022741"/>
    </source>
</evidence>
<evidence type="ECO:0000256" key="8">
    <source>
        <dbReference type="ARBA" id="ARBA00022840"/>
    </source>
</evidence>
<evidence type="ECO:0000256" key="2">
    <source>
        <dbReference type="ARBA" id="ARBA00005810"/>
    </source>
</evidence>
<dbReference type="CDD" id="cd00483">
    <property type="entry name" value="HPPK"/>
    <property type="match status" value="1"/>
</dbReference>
<evidence type="ECO:0000256" key="7">
    <source>
        <dbReference type="ARBA" id="ARBA00022777"/>
    </source>
</evidence>
<evidence type="ECO:0000256" key="10">
    <source>
        <dbReference type="ARBA" id="ARBA00029409"/>
    </source>
</evidence>
<sequence length="164" mass="18334">MTTAYIGLGANIDDPIMQIEIALRALHALSDTQLTAWSSFYGSAPLGPEDQPDFINAVAKIETELSPLSLLDALQQIEQTQGRIKRRHWGERCIDLDILLFGNEILRSERLNLPHHELTKRSFVVSPLLEIAPDLVLPDGQPLSDVQPEFDGDLHTLHRPVIDL</sequence>
<evidence type="ECO:0000256" key="5">
    <source>
        <dbReference type="ARBA" id="ARBA00022679"/>
    </source>
</evidence>
<evidence type="ECO:0000256" key="3">
    <source>
        <dbReference type="ARBA" id="ARBA00013253"/>
    </source>
</evidence>
<dbReference type="Pfam" id="PF01288">
    <property type="entry name" value="HPPK"/>
    <property type="match status" value="1"/>
</dbReference>
<feature type="domain" description="7,8-dihydro-6-hydroxymethylpterin-pyrophosphokinase" evidence="13">
    <location>
        <begin position="88"/>
        <end position="99"/>
    </location>
</feature>
<dbReference type="EC" id="2.7.6.3" evidence="3"/>
<reference evidence="14 15" key="1">
    <citation type="submission" date="2024-04" db="EMBL/GenBank/DDBJ databases">
        <title>Draft genome sequence of Thalassolituus maritimus NBRC 116585.</title>
        <authorList>
            <person name="Miyakawa T."/>
            <person name="Kusuya Y."/>
            <person name="Miura T."/>
        </authorList>
    </citation>
    <scope>NUCLEOTIDE SEQUENCE [LARGE SCALE GENOMIC DNA]</scope>
    <source>
        <strain evidence="14 15">5NW40-0001</strain>
    </source>
</reference>
<keyword evidence="15" id="KW-1185">Reference proteome</keyword>
<dbReference type="PANTHER" id="PTHR43071:SF1">
    <property type="entry name" value="2-AMINO-4-HYDROXY-6-HYDROXYMETHYLDIHYDROPTERIDINE PYROPHOSPHOKINASE"/>
    <property type="match status" value="1"/>
</dbReference>
<gene>
    <name evidence="14" type="primary">folK_1</name>
    <name evidence="14" type="ORF">NBRC116585_05860</name>
</gene>
<evidence type="ECO:0000256" key="11">
    <source>
        <dbReference type="ARBA" id="ARBA00029766"/>
    </source>
</evidence>
<organism evidence="14 15">
    <name type="scientific">Thalassolituus maritimus</name>
    <dbReference type="NCBI Taxonomy" id="484498"/>
    <lineage>
        <taxon>Bacteria</taxon>
        <taxon>Pseudomonadati</taxon>
        <taxon>Pseudomonadota</taxon>
        <taxon>Gammaproteobacteria</taxon>
        <taxon>Oceanospirillales</taxon>
        <taxon>Oceanospirillaceae</taxon>
        <taxon>Thalassolituus</taxon>
    </lineage>
</organism>
<evidence type="ECO:0000256" key="1">
    <source>
        <dbReference type="ARBA" id="ARBA00005051"/>
    </source>
</evidence>
<evidence type="ECO:0000259" key="13">
    <source>
        <dbReference type="PROSITE" id="PS00794"/>
    </source>
</evidence>
<keyword evidence="7" id="KW-0418">Kinase</keyword>
<comment type="caution">
    <text evidence="14">The sequence shown here is derived from an EMBL/GenBank/DDBJ whole genome shotgun (WGS) entry which is preliminary data.</text>
</comment>
<dbReference type="NCBIfam" id="TIGR01498">
    <property type="entry name" value="folK"/>
    <property type="match status" value="1"/>
</dbReference>
<evidence type="ECO:0000256" key="4">
    <source>
        <dbReference type="ARBA" id="ARBA00016218"/>
    </source>
</evidence>
<comment type="function">
    <text evidence="10">Catalyzes the transfer of pyrophosphate from adenosine triphosphate (ATP) to 6-hydroxymethyl-7,8-dihydropterin, an enzymatic step in folate biosynthesis pathway.</text>
</comment>
<dbReference type="RefSeq" id="WP_353293396.1">
    <property type="nucleotide sequence ID" value="NZ_BAABWH010000001.1"/>
</dbReference>
<dbReference type="InterPro" id="IPR035907">
    <property type="entry name" value="Hppk_sf"/>
</dbReference>
<evidence type="ECO:0000313" key="15">
    <source>
        <dbReference type="Proteomes" id="UP001481413"/>
    </source>
</evidence>
<keyword evidence="8" id="KW-0067">ATP-binding</keyword>
<protein>
    <recommendedName>
        <fullName evidence="4">2-amino-4-hydroxy-6-hydroxymethyldihydropteridine pyrophosphokinase</fullName>
        <ecNumber evidence="3">2.7.6.3</ecNumber>
    </recommendedName>
    <alternativeName>
        <fullName evidence="11">6-hydroxymethyl-7,8-dihydropterin pyrophosphokinase</fullName>
    </alternativeName>
    <alternativeName>
        <fullName evidence="12">7,8-dihydro-6-hydroxymethylpterin-pyrophosphokinase</fullName>
    </alternativeName>
</protein>
<keyword evidence="5" id="KW-0808">Transferase</keyword>
<dbReference type="EMBL" id="BAABWH010000001">
    <property type="protein sequence ID" value="GAA6144469.1"/>
    <property type="molecule type" value="Genomic_DNA"/>
</dbReference>
<accession>A0ABP9ZWG5</accession>
<evidence type="ECO:0000256" key="12">
    <source>
        <dbReference type="ARBA" id="ARBA00033413"/>
    </source>
</evidence>
<keyword evidence="6" id="KW-0547">Nucleotide-binding</keyword>
<dbReference type="InterPro" id="IPR000550">
    <property type="entry name" value="Hppk"/>
</dbReference>
<name>A0ABP9ZWG5_9GAMM</name>
<dbReference type="PANTHER" id="PTHR43071">
    <property type="entry name" value="2-AMINO-4-HYDROXY-6-HYDROXYMETHYLDIHYDROPTERIDINE PYROPHOSPHOKINASE"/>
    <property type="match status" value="1"/>
</dbReference>